<keyword evidence="3" id="KW-1185">Reference proteome</keyword>
<evidence type="ECO:0000256" key="1">
    <source>
        <dbReference type="SAM" id="Phobius"/>
    </source>
</evidence>
<dbReference type="NCBIfam" id="TIGR01300">
    <property type="entry name" value="CPA3_mnhG_phaG"/>
    <property type="match status" value="1"/>
</dbReference>
<keyword evidence="1" id="KW-1133">Transmembrane helix</keyword>
<dbReference type="InterPro" id="IPR005133">
    <property type="entry name" value="PhaG_MnhG_YufB"/>
</dbReference>
<dbReference type="Pfam" id="PF03334">
    <property type="entry name" value="PhaG_MnhG_YufB"/>
    <property type="match status" value="1"/>
</dbReference>
<evidence type="ECO:0000313" key="2">
    <source>
        <dbReference type="EMBL" id="MFD2276751.1"/>
    </source>
</evidence>
<dbReference type="Proteomes" id="UP001597297">
    <property type="component" value="Unassembled WGS sequence"/>
</dbReference>
<comment type="caution">
    <text evidence="2">The sequence shown here is derived from an EMBL/GenBank/DDBJ whole genome shotgun (WGS) entry which is preliminary data.</text>
</comment>
<sequence>MSVVISFFLLAGSLFALLAAVGVLKMPDLYCRMHAATKAGAFGCALILIAVMLSNPTPRVIIESLAILFFFYLTAPIAAHLVGRISYRRHFPIWKRGKK</sequence>
<accession>A0ABW5E2C8</accession>
<keyword evidence="1" id="KW-0812">Transmembrane</keyword>
<dbReference type="NCBIfam" id="NF009314">
    <property type="entry name" value="PRK12674.1-2"/>
    <property type="match status" value="1"/>
</dbReference>
<keyword evidence="1" id="KW-0472">Membrane</keyword>
<dbReference type="EMBL" id="JBHUJC010000027">
    <property type="protein sequence ID" value="MFD2276751.1"/>
    <property type="molecule type" value="Genomic_DNA"/>
</dbReference>
<feature type="transmembrane region" description="Helical" evidence="1">
    <location>
        <begin position="60"/>
        <end position="82"/>
    </location>
</feature>
<dbReference type="PANTHER" id="PTHR34703:SF1">
    <property type="entry name" value="ANTIPORTER SUBUNIT MNHG2-RELATED"/>
    <property type="match status" value="1"/>
</dbReference>
<name>A0ABW5E2C8_9BACT</name>
<reference evidence="3" key="1">
    <citation type="journal article" date="2019" name="Int. J. Syst. Evol. Microbiol.">
        <title>The Global Catalogue of Microorganisms (GCM) 10K type strain sequencing project: providing services to taxonomists for standard genome sequencing and annotation.</title>
        <authorList>
            <consortium name="The Broad Institute Genomics Platform"/>
            <consortium name="The Broad Institute Genome Sequencing Center for Infectious Disease"/>
            <person name="Wu L."/>
            <person name="Ma J."/>
        </authorList>
    </citation>
    <scope>NUCLEOTIDE SEQUENCE [LARGE SCALE GENOMIC DNA]</scope>
    <source>
        <strain evidence="3">JCM 16545</strain>
    </source>
</reference>
<evidence type="ECO:0000313" key="3">
    <source>
        <dbReference type="Proteomes" id="UP001597297"/>
    </source>
</evidence>
<dbReference type="PANTHER" id="PTHR34703">
    <property type="entry name" value="ANTIPORTER SUBUNIT MNHG2-RELATED"/>
    <property type="match status" value="1"/>
</dbReference>
<gene>
    <name evidence="2" type="primary">mnhG</name>
    <name evidence="2" type="ORF">ACFSQZ_09750</name>
</gene>
<feature type="transmembrane region" description="Helical" evidence="1">
    <location>
        <begin position="6"/>
        <end position="24"/>
    </location>
</feature>
<feature type="transmembrane region" description="Helical" evidence="1">
    <location>
        <begin position="36"/>
        <end position="54"/>
    </location>
</feature>
<protein>
    <submittedName>
        <fullName evidence="2">Monovalent cation/H(+) antiporter subunit G</fullName>
    </submittedName>
</protein>
<proteinExistence type="predicted"/>
<dbReference type="RefSeq" id="WP_377095781.1">
    <property type="nucleotide sequence ID" value="NZ_JBHSJM010000001.1"/>
</dbReference>
<organism evidence="2 3">
    <name type="scientific">Rubritalea spongiae</name>
    <dbReference type="NCBI Taxonomy" id="430797"/>
    <lineage>
        <taxon>Bacteria</taxon>
        <taxon>Pseudomonadati</taxon>
        <taxon>Verrucomicrobiota</taxon>
        <taxon>Verrucomicrobiia</taxon>
        <taxon>Verrucomicrobiales</taxon>
        <taxon>Rubritaleaceae</taxon>
        <taxon>Rubritalea</taxon>
    </lineage>
</organism>